<dbReference type="Proteomes" id="UP000014064">
    <property type="component" value="Unassembled WGS sequence"/>
</dbReference>
<evidence type="ECO:0000313" key="3">
    <source>
        <dbReference type="Proteomes" id="UP000014064"/>
    </source>
</evidence>
<organism evidence="2 3">
    <name type="scientific">Wallemia ichthyophaga (strain EXF-994 / CBS 113033)</name>
    <dbReference type="NCBI Taxonomy" id="1299270"/>
    <lineage>
        <taxon>Eukaryota</taxon>
        <taxon>Fungi</taxon>
        <taxon>Dikarya</taxon>
        <taxon>Basidiomycota</taxon>
        <taxon>Wallemiomycotina</taxon>
        <taxon>Wallemiomycetes</taxon>
        <taxon>Wallemiales</taxon>
        <taxon>Wallemiaceae</taxon>
        <taxon>Wallemia</taxon>
    </lineage>
</organism>
<dbReference type="GO" id="GO:0005743">
    <property type="term" value="C:mitochondrial inner membrane"/>
    <property type="evidence" value="ECO:0007669"/>
    <property type="project" value="TreeGrafter"/>
</dbReference>
<dbReference type="PANTHER" id="PTHR28062">
    <property type="entry name" value="K+-H+ EXCHANGE-LIKE PROTEIN"/>
    <property type="match status" value="1"/>
</dbReference>
<dbReference type="KEGG" id="wic:J056_002696"/>
<keyword evidence="1" id="KW-1133">Transmembrane helix</keyword>
<gene>
    <name evidence="2" type="ORF">J056_002696</name>
</gene>
<dbReference type="OrthoDB" id="5562676at2759"/>
<proteinExistence type="predicted"/>
<accession>R9AFV3</accession>
<dbReference type="OMA" id="IWRSWSH"/>
<evidence type="ECO:0000256" key="1">
    <source>
        <dbReference type="SAM" id="Phobius"/>
    </source>
</evidence>
<dbReference type="GO" id="GO:0006813">
    <property type="term" value="P:potassium ion transport"/>
    <property type="evidence" value="ECO:0007669"/>
    <property type="project" value="TreeGrafter"/>
</dbReference>
<keyword evidence="1" id="KW-0472">Membrane</keyword>
<dbReference type="EMBL" id="KE007247">
    <property type="protein sequence ID" value="EOQ98930.1"/>
    <property type="molecule type" value="Genomic_DNA"/>
</dbReference>
<dbReference type="HOGENOM" id="CLU_043838_2_0_1"/>
<dbReference type="InterPro" id="IPR018786">
    <property type="entry name" value="Mit_KHE1"/>
</dbReference>
<reference evidence="3" key="1">
    <citation type="journal article" date="2013" name="BMC Genomics">
        <title>Genome and transcriptome sequencing of the halophilic fungus Wallemia ichthyophaga: haloadaptations present and absent.</title>
        <authorList>
            <person name="Zajc J."/>
            <person name="Liu Y."/>
            <person name="Dai W."/>
            <person name="Yang Z."/>
            <person name="Hu J."/>
            <person name="Gostincar C."/>
            <person name="Gunde-Cimerman N."/>
        </authorList>
    </citation>
    <scope>NUCLEOTIDE SEQUENCE [LARGE SCALE GENOMIC DNA]</scope>
    <source>
        <strain evidence="3">EXF-994 / CBS 113033</strain>
    </source>
</reference>
<feature type="transmembrane region" description="Helical" evidence="1">
    <location>
        <begin position="135"/>
        <end position="163"/>
    </location>
</feature>
<evidence type="ECO:0000313" key="2">
    <source>
        <dbReference type="EMBL" id="EOQ98930.1"/>
    </source>
</evidence>
<keyword evidence="1" id="KW-0812">Transmembrane</keyword>
<dbReference type="AlphaFoldDB" id="R9AFV3"/>
<name>R9AFV3_WALI9</name>
<dbReference type="PANTHER" id="PTHR28062:SF1">
    <property type="entry name" value="TRANSMEMBRANE PROTEIN"/>
    <property type="match status" value="1"/>
</dbReference>
<dbReference type="RefSeq" id="XP_009270236.1">
    <property type="nucleotide sequence ID" value="XM_009271961.1"/>
</dbReference>
<dbReference type="GeneID" id="20375648"/>
<protein>
    <submittedName>
        <fullName evidence="2">Uncharacterized protein</fullName>
    </submittedName>
</protein>
<dbReference type="GO" id="GO:1902600">
    <property type="term" value="P:proton transmembrane transport"/>
    <property type="evidence" value="ECO:0007669"/>
    <property type="project" value="TreeGrafter"/>
</dbReference>
<dbReference type="Pfam" id="PF10173">
    <property type="entry name" value="Mit_KHE1"/>
    <property type="match status" value="1"/>
</dbReference>
<keyword evidence="3" id="KW-1185">Reference proteome</keyword>
<sequence length="242" mass="27563">MSNKLRLVALPIKATTATTATPQITLLSQPPTVALQENYLTKTINWCDRQWNKLSDSADGHWKKRVWNGGESVMDRVPYTEWALKHIEPGQSVAPNSTHKLDILYPKSVISDKDLLNMVKASFISRAARHRRSMWIALFIAPITLPVAIIPVVPNLPLFYVLWRAWSHWRAHRGAVYLGRLLANNQLNPRESDELDRFISTHPNLTTKDINTLSKILKLPPQATLEAHRAVKQIDSDSKRQE</sequence>
<dbReference type="eggNOG" id="KOG4539">
    <property type="taxonomic scope" value="Eukaryota"/>
</dbReference>